<proteinExistence type="predicted"/>
<evidence type="ECO:0000313" key="2">
    <source>
        <dbReference type="EMBL" id="CRZ18903.1"/>
    </source>
</evidence>
<dbReference type="AlphaFoldDB" id="A0A0H5RY97"/>
<dbReference type="Pfam" id="PF18029">
    <property type="entry name" value="Glyoxalase_6"/>
    <property type="match status" value="1"/>
</dbReference>
<keyword evidence="3" id="KW-1185">Reference proteome</keyword>
<dbReference type="InterPro" id="IPR029068">
    <property type="entry name" value="Glyas_Bleomycin-R_OHBP_Dase"/>
</dbReference>
<dbReference type="Proteomes" id="UP000199147">
    <property type="component" value="Unassembled WGS sequence"/>
</dbReference>
<dbReference type="EMBL" id="CWKH01000003">
    <property type="protein sequence ID" value="CRZ18903.1"/>
    <property type="molecule type" value="Genomic_DNA"/>
</dbReference>
<evidence type="ECO:0000313" key="3">
    <source>
        <dbReference type="Proteomes" id="UP000199147"/>
    </source>
</evidence>
<feature type="domain" description="VOC" evidence="1">
    <location>
        <begin position="4"/>
        <end position="115"/>
    </location>
</feature>
<reference evidence="3" key="1">
    <citation type="submission" date="2015-07" db="EMBL/GenBank/DDBJ databases">
        <authorList>
            <person name="Urmite Genomes"/>
        </authorList>
    </citation>
    <scope>NUCLEOTIDE SEQUENCE [LARGE SCALE GENOMIC DNA]</scope>
    <source>
        <strain evidence="3">type strain: ATCC 49404</strain>
    </source>
</reference>
<dbReference type="OrthoDB" id="3212826at2"/>
<sequence>MALSVEMITVDCTDPEALAQWWAQALGGEVNALMPGEFVVLARPDGPRLGFQKVADPTPGKNRVHLDLAAEDTEAEVARLVGLGASETERHSFGPDFSWVVLADPEGNAFCIGSEG</sequence>
<dbReference type="PANTHER" id="PTHR35908:SF1">
    <property type="entry name" value="CONSERVED PROTEIN"/>
    <property type="match status" value="1"/>
</dbReference>
<accession>A0A0H5RY97</accession>
<dbReference type="Gene3D" id="3.10.180.10">
    <property type="entry name" value="2,3-Dihydroxybiphenyl 1,2-Dioxygenase, domain 1"/>
    <property type="match status" value="1"/>
</dbReference>
<dbReference type="SUPFAM" id="SSF54593">
    <property type="entry name" value="Glyoxalase/Bleomycin resistance protein/Dihydroxybiphenyl dioxygenase"/>
    <property type="match status" value="1"/>
</dbReference>
<dbReference type="PROSITE" id="PS51819">
    <property type="entry name" value="VOC"/>
    <property type="match status" value="1"/>
</dbReference>
<dbReference type="CDD" id="cd06587">
    <property type="entry name" value="VOC"/>
    <property type="match status" value="1"/>
</dbReference>
<name>A0A0H5RY97_9MYCO</name>
<dbReference type="RefSeq" id="WP_090518303.1">
    <property type="nucleotide sequence ID" value="NZ_CWKH01000003.1"/>
</dbReference>
<dbReference type="InterPro" id="IPR041581">
    <property type="entry name" value="Glyoxalase_6"/>
</dbReference>
<gene>
    <name evidence="2" type="ORF">BN2156_05816</name>
</gene>
<protein>
    <submittedName>
        <fullName evidence="2">Glyoxalase</fullName>
    </submittedName>
</protein>
<evidence type="ECO:0000259" key="1">
    <source>
        <dbReference type="PROSITE" id="PS51819"/>
    </source>
</evidence>
<dbReference type="STRING" id="146018.BN2156_05816"/>
<dbReference type="PANTHER" id="PTHR35908">
    <property type="entry name" value="HYPOTHETICAL FUSION PROTEIN"/>
    <property type="match status" value="1"/>
</dbReference>
<dbReference type="InterPro" id="IPR037523">
    <property type="entry name" value="VOC_core"/>
</dbReference>
<organism evidence="2 3">
    <name type="scientific">Mycolicibacterium neworleansense</name>
    <dbReference type="NCBI Taxonomy" id="146018"/>
    <lineage>
        <taxon>Bacteria</taxon>
        <taxon>Bacillati</taxon>
        <taxon>Actinomycetota</taxon>
        <taxon>Actinomycetes</taxon>
        <taxon>Mycobacteriales</taxon>
        <taxon>Mycobacteriaceae</taxon>
        <taxon>Mycolicibacterium</taxon>
    </lineage>
</organism>